<feature type="compositionally biased region" description="Pro residues" evidence="2">
    <location>
        <begin position="228"/>
        <end position="237"/>
    </location>
</feature>
<dbReference type="OrthoDB" id="2804750at2759"/>
<comment type="caution">
    <text evidence="3">The sequence shown here is derived from an EMBL/GenBank/DDBJ whole genome shotgun (WGS) entry which is preliminary data.</text>
</comment>
<feature type="compositionally biased region" description="Polar residues" evidence="2">
    <location>
        <begin position="149"/>
        <end position="158"/>
    </location>
</feature>
<dbReference type="AlphaFoldDB" id="A0A401GMI1"/>
<gene>
    <name evidence="3" type="ORF">SCP_0504860</name>
</gene>
<feature type="compositionally biased region" description="Basic and acidic residues" evidence="2">
    <location>
        <begin position="185"/>
        <end position="200"/>
    </location>
</feature>
<dbReference type="EMBL" id="BFAD01000005">
    <property type="protein sequence ID" value="GBE83437.1"/>
    <property type="molecule type" value="Genomic_DNA"/>
</dbReference>
<feature type="compositionally biased region" description="Polar residues" evidence="2">
    <location>
        <begin position="1"/>
        <end position="11"/>
    </location>
</feature>
<feature type="compositionally biased region" description="Low complexity" evidence="2">
    <location>
        <begin position="164"/>
        <end position="175"/>
    </location>
</feature>
<evidence type="ECO:0000256" key="2">
    <source>
        <dbReference type="SAM" id="MobiDB-lite"/>
    </source>
</evidence>
<feature type="region of interest" description="Disordered" evidence="2">
    <location>
        <begin position="1"/>
        <end position="322"/>
    </location>
</feature>
<feature type="compositionally biased region" description="Polar residues" evidence="2">
    <location>
        <begin position="210"/>
        <end position="219"/>
    </location>
</feature>
<feature type="compositionally biased region" description="Polar residues" evidence="2">
    <location>
        <begin position="98"/>
        <end position="108"/>
    </location>
</feature>
<dbReference type="RefSeq" id="XP_027614350.1">
    <property type="nucleotide sequence ID" value="XM_027758549.1"/>
</dbReference>
<feature type="region of interest" description="Disordered" evidence="2">
    <location>
        <begin position="771"/>
        <end position="836"/>
    </location>
</feature>
<feature type="compositionally biased region" description="Basic and acidic residues" evidence="2">
    <location>
        <begin position="793"/>
        <end position="807"/>
    </location>
</feature>
<feature type="compositionally biased region" description="Polar residues" evidence="2">
    <location>
        <begin position="753"/>
        <end position="766"/>
    </location>
</feature>
<reference evidence="3 4" key="1">
    <citation type="journal article" date="2018" name="Sci. Rep.">
        <title>Genome sequence of the cauliflower mushroom Sparassis crispa (Hanabiratake) and its association with beneficial usage.</title>
        <authorList>
            <person name="Kiyama R."/>
            <person name="Furutani Y."/>
            <person name="Kawaguchi K."/>
            <person name="Nakanishi T."/>
        </authorList>
    </citation>
    <scope>NUCLEOTIDE SEQUENCE [LARGE SCALE GENOMIC DNA]</scope>
</reference>
<evidence type="ECO:0000313" key="3">
    <source>
        <dbReference type="EMBL" id="GBE83437.1"/>
    </source>
</evidence>
<feature type="coiled-coil region" evidence="1">
    <location>
        <begin position="547"/>
        <end position="574"/>
    </location>
</feature>
<dbReference type="InParanoid" id="A0A401GMI1"/>
<feature type="compositionally biased region" description="Polar residues" evidence="2">
    <location>
        <begin position="445"/>
        <end position="468"/>
    </location>
</feature>
<feature type="compositionally biased region" description="Low complexity" evidence="2">
    <location>
        <begin position="713"/>
        <end position="734"/>
    </location>
</feature>
<dbReference type="Proteomes" id="UP000287166">
    <property type="component" value="Unassembled WGS sequence"/>
</dbReference>
<feature type="region of interest" description="Disordered" evidence="2">
    <location>
        <begin position="353"/>
        <end position="517"/>
    </location>
</feature>
<feature type="region of interest" description="Disordered" evidence="2">
    <location>
        <begin position="747"/>
        <end position="766"/>
    </location>
</feature>
<organism evidence="3 4">
    <name type="scientific">Sparassis crispa</name>
    <dbReference type="NCBI Taxonomy" id="139825"/>
    <lineage>
        <taxon>Eukaryota</taxon>
        <taxon>Fungi</taxon>
        <taxon>Dikarya</taxon>
        <taxon>Basidiomycota</taxon>
        <taxon>Agaricomycotina</taxon>
        <taxon>Agaricomycetes</taxon>
        <taxon>Polyporales</taxon>
        <taxon>Sparassidaceae</taxon>
        <taxon>Sparassis</taxon>
    </lineage>
</organism>
<feature type="compositionally biased region" description="Low complexity" evidence="2">
    <location>
        <begin position="254"/>
        <end position="268"/>
    </location>
</feature>
<accession>A0A401GMI1</accession>
<feature type="compositionally biased region" description="Polar residues" evidence="2">
    <location>
        <begin position="353"/>
        <end position="373"/>
    </location>
</feature>
<feature type="compositionally biased region" description="Low complexity" evidence="2">
    <location>
        <begin position="813"/>
        <end position="831"/>
    </location>
</feature>
<keyword evidence="4" id="KW-1185">Reference proteome</keyword>
<feature type="compositionally biased region" description="Basic and acidic residues" evidence="2">
    <location>
        <begin position="294"/>
        <end position="309"/>
    </location>
</feature>
<feature type="compositionally biased region" description="Pro residues" evidence="2">
    <location>
        <begin position="42"/>
        <end position="52"/>
    </location>
</feature>
<proteinExistence type="predicted"/>
<feature type="compositionally biased region" description="Low complexity" evidence="2">
    <location>
        <begin position="109"/>
        <end position="127"/>
    </location>
</feature>
<name>A0A401GMI1_9APHY</name>
<feature type="region of interest" description="Disordered" evidence="2">
    <location>
        <begin position="658"/>
        <end position="734"/>
    </location>
</feature>
<feature type="region of interest" description="Disordered" evidence="2">
    <location>
        <begin position="608"/>
        <end position="642"/>
    </location>
</feature>
<protein>
    <submittedName>
        <fullName evidence="3">Uncharacterized protein</fullName>
    </submittedName>
</protein>
<dbReference type="GeneID" id="38780354"/>
<keyword evidence="1" id="KW-0175">Coiled coil</keyword>
<feature type="compositionally biased region" description="Low complexity" evidence="2">
    <location>
        <begin position="611"/>
        <end position="624"/>
    </location>
</feature>
<feature type="compositionally biased region" description="Pro residues" evidence="2">
    <location>
        <begin position="403"/>
        <end position="417"/>
    </location>
</feature>
<sequence>MMPTGRSSTASARLRSKTSDLTDLLRGGRSELKQPAIHLTPSVPPPAEPTPPSKGKRRIDILFLGRKRKSSSVSPSSFRRSQDNRTDQEDDIPPVPSVDTSRPSNSNATGRRSSSTPSSPQTTSLTTVDEAPSSGTFAHLFTSRIPPRTGSSSHAANTHKSDSAKSSSSLPLPSLRHLRPQKSTSFEHGRRSTDNRRSNDSSRQSAASTHPTITISAPPSTAGDVTPRPAPAPPPAIVPRTARRNFGIPRDYRTSQSSPQSSPTSPRPKMQFTTPAAEYARLQMSPKEVSFPRISKEHAEVDRQSESESVKTSLASSKDRVHKHISALPLSAPRYREKSYTLAIRRGYMSDSTSGANMSDSDAAPSSPTTPTRSRIPATVSALRSATGKIPPPLLTTFRRPPSSGPPTDPLPSPPPSIRSGDEAGSSISALPTIPSFPSVGARRSATSLQQSYLRERANTNCSHTSLSAAKEKSDTTATAPSSSTDWSEAERDVNKPLPTPIVALQESGDESASALGDVATPEQLRDALNAQSAKFARLSAYLLTVTEKHAAEKSELTRRIEVLEREARKREREITGLRWLVMNAGQNAAGEPGGTTAKTAPRIDSAARFRSGSKSSQKSQASHRSSHGETRGPMSVDSHTGSMEEGLIELQNSVSDFIAPATSPPGTAMGASPSPNPSISAVTGRLRRSNTLPDGPAQLPDGLLKQKQTRRTSSPVMPASASVPATSVGTSASSIPGAGLGLDLPSIPSLPGSDSGQSSFSLPSLTATNTASSGLSAIPETPLTPGATAVDPAREREKRAKEERRASRALKRISASTTSSSMSTSTAYSSNLKLGASPSIGQVLDRATESDSDMEVILRRLQGFNGPE</sequence>
<feature type="compositionally biased region" description="Low complexity" evidence="2">
    <location>
        <begin position="476"/>
        <end position="486"/>
    </location>
</feature>
<evidence type="ECO:0000256" key="1">
    <source>
        <dbReference type="SAM" id="Coils"/>
    </source>
</evidence>
<evidence type="ECO:0000313" key="4">
    <source>
        <dbReference type="Proteomes" id="UP000287166"/>
    </source>
</evidence>